<dbReference type="PIRSF" id="PIRSF015601">
    <property type="entry name" value="MTase_slr0722"/>
    <property type="match status" value="1"/>
</dbReference>
<dbReference type="AlphaFoldDB" id="A0A6I6DJX6"/>
<dbReference type="Proteomes" id="UP000426444">
    <property type="component" value="Chromosome"/>
</dbReference>
<dbReference type="Gene3D" id="3.40.1280.10">
    <property type="match status" value="1"/>
</dbReference>
<dbReference type="InterPro" id="IPR046887">
    <property type="entry name" value="RsmE_PUA-like"/>
</dbReference>
<evidence type="ECO:0000256" key="6">
    <source>
        <dbReference type="ARBA" id="ARBA00022552"/>
    </source>
</evidence>
<comment type="similarity">
    <text evidence="2 12">Belongs to the RNA methyltransferase RsmE family.</text>
</comment>
<sequence>MHRFFISPDCINNTNNTAIIDKEQSKHIDKVLRIKKGEKILCFDGLGKEYIVKLIDKTNGCFIGEIINAEISNNDPKLDLRLIQGIAKGEKMDTIIQKAVEIGVSSFYPVITDYTVVKLDESKAQNRIQRWQSIAIEACKQSRRSVVPPINRVIKLYDLLHDIKSENIIMLYENEKTISLNDILKNNKNKYKEKPLYILIGPEGGFSEKETKMALEQGAVLAGLGKRILRTETAAIVALGATMYEFGELD</sequence>
<evidence type="ECO:0000256" key="2">
    <source>
        <dbReference type="ARBA" id="ARBA00005528"/>
    </source>
</evidence>
<dbReference type="GO" id="GO:0005737">
    <property type="term" value="C:cytoplasm"/>
    <property type="evidence" value="ECO:0007669"/>
    <property type="project" value="UniProtKB-SubCell"/>
</dbReference>
<dbReference type="SUPFAM" id="SSF88697">
    <property type="entry name" value="PUA domain-like"/>
    <property type="match status" value="1"/>
</dbReference>
<evidence type="ECO:0000256" key="5">
    <source>
        <dbReference type="ARBA" id="ARBA00022490"/>
    </source>
</evidence>
<keyword evidence="5 12" id="KW-0963">Cytoplasm</keyword>
<keyword evidence="9 12" id="KW-0949">S-adenosyl-L-methionine</keyword>
<evidence type="ECO:0000256" key="11">
    <source>
        <dbReference type="ARBA" id="ARBA00047944"/>
    </source>
</evidence>
<comment type="function">
    <text evidence="10 12">Specifically methylates the N3 position of the uracil ring of uridine 1498 (m3U1498) in 16S rRNA. Acts on the fully assembled 30S ribosomal subunit.</text>
</comment>
<dbReference type="Pfam" id="PF20260">
    <property type="entry name" value="PUA_4"/>
    <property type="match status" value="1"/>
</dbReference>
<organism evidence="15 16">
    <name type="scientific">Candidatus Syntrophocurvum alkaliphilum</name>
    <dbReference type="NCBI Taxonomy" id="2293317"/>
    <lineage>
        <taxon>Bacteria</taxon>
        <taxon>Bacillati</taxon>
        <taxon>Bacillota</taxon>
        <taxon>Clostridia</taxon>
        <taxon>Eubacteriales</taxon>
        <taxon>Syntrophomonadaceae</taxon>
        <taxon>Candidatus Syntrophocurvum</taxon>
    </lineage>
</organism>
<evidence type="ECO:0000256" key="12">
    <source>
        <dbReference type="PIRNR" id="PIRNR015601"/>
    </source>
</evidence>
<dbReference type="GO" id="GO:0070475">
    <property type="term" value="P:rRNA base methylation"/>
    <property type="evidence" value="ECO:0007669"/>
    <property type="project" value="TreeGrafter"/>
</dbReference>
<keyword evidence="16" id="KW-1185">Reference proteome</keyword>
<evidence type="ECO:0000256" key="7">
    <source>
        <dbReference type="ARBA" id="ARBA00022603"/>
    </source>
</evidence>
<reference evidence="16" key="1">
    <citation type="journal article" date="2019" name="Microbiology">
        <title>Complete Genome Sequence of an Uncultured Bacterium of the Candidate Phylum Bipolaricaulota.</title>
        <authorList>
            <person name="Kadnikov V.V."/>
            <person name="Mardanov A.V."/>
            <person name="Beletsky A.V."/>
            <person name="Frank Y.A."/>
            <person name="Karnachuk O.V."/>
            <person name="Ravin N.V."/>
        </authorList>
    </citation>
    <scope>NUCLEOTIDE SEQUENCE [LARGE SCALE GENOMIC DNA]</scope>
</reference>
<dbReference type="InterPro" id="IPR029026">
    <property type="entry name" value="tRNA_m1G_MTases_N"/>
</dbReference>
<dbReference type="EMBL" id="CP046457">
    <property type="protein sequence ID" value="QGT99994.1"/>
    <property type="molecule type" value="Genomic_DNA"/>
</dbReference>
<dbReference type="GO" id="GO:0070042">
    <property type="term" value="F:rRNA (uridine-N3-)-methyltransferase activity"/>
    <property type="evidence" value="ECO:0007669"/>
    <property type="project" value="TreeGrafter"/>
</dbReference>
<dbReference type="Pfam" id="PF04452">
    <property type="entry name" value="Methyltrans_RNA"/>
    <property type="match status" value="1"/>
</dbReference>
<dbReference type="InterPro" id="IPR046886">
    <property type="entry name" value="RsmE_MTase_dom"/>
</dbReference>
<evidence type="ECO:0000256" key="8">
    <source>
        <dbReference type="ARBA" id="ARBA00022679"/>
    </source>
</evidence>
<dbReference type="SUPFAM" id="SSF75217">
    <property type="entry name" value="alpha/beta knot"/>
    <property type="match status" value="1"/>
</dbReference>
<dbReference type="NCBIfam" id="NF008692">
    <property type="entry name" value="PRK11713.1-5"/>
    <property type="match status" value="1"/>
</dbReference>
<keyword evidence="7 12" id="KW-0489">Methyltransferase</keyword>
<dbReference type="InterPro" id="IPR015947">
    <property type="entry name" value="PUA-like_sf"/>
</dbReference>
<evidence type="ECO:0000259" key="14">
    <source>
        <dbReference type="Pfam" id="PF20260"/>
    </source>
</evidence>
<evidence type="ECO:0000313" key="16">
    <source>
        <dbReference type="Proteomes" id="UP000426444"/>
    </source>
</evidence>
<comment type="catalytic activity">
    <reaction evidence="11 12">
        <text>uridine(1498) in 16S rRNA + S-adenosyl-L-methionine = N(3)-methyluridine(1498) in 16S rRNA + S-adenosyl-L-homocysteine + H(+)</text>
        <dbReference type="Rhea" id="RHEA:42920"/>
        <dbReference type="Rhea" id="RHEA-COMP:10283"/>
        <dbReference type="Rhea" id="RHEA-COMP:10284"/>
        <dbReference type="ChEBI" id="CHEBI:15378"/>
        <dbReference type="ChEBI" id="CHEBI:57856"/>
        <dbReference type="ChEBI" id="CHEBI:59789"/>
        <dbReference type="ChEBI" id="CHEBI:65315"/>
        <dbReference type="ChEBI" id="CHEBI:74502"/>
        <dbReference type="EC" id="2.1.1.193"/>
    </reaction>
</comment>
<dbReference type="EC" id="2.1.1.193" evidence="3 12"/>
<dbReference type="PANTHER" id="PTHR30027:SF3">
    <property type="entry name" value="16S RRNA (URACIL(1498)-N(3))-METHYLTRANSFERASE"/>
    <property type="match status" value="1"/>
</dbReference>
<dbReference type="KEGG" id="salq:SYNTR_1401"/>
<feature type="domain" description="Ribosomal RNA small subunit methyltransferase E PUA-like" evidence="14">
    <location>
        <begin position="20"/>
        <end position="57"/>
    </location>
</feature>
<keyword evidence="8 12" id="KW-0808">Transferase</keyword>
<proteinExistence type="inferred from homology"/>
<dbReference type="CDD" id="cd18084">
    <property type="entry name" value="RsmE-like"/>
    <property type="match status" value="1"/>
</dbReference>
<evidence type="ECO:0000256" key="4">
    <source>
        <dbReference type="ARBA" id="ARBA00013673"/>
    </source>
</evidence>
<feature type="domain" description="Ribosomal RNA small subunit methyltransferase E methyltransferase" evidence="13">
    <location>
        <begin position="77"/>
        <end position="242"/>
    </location>
</feature>
<dbReference type="NCBIfam" id="TIGR00046">
    <property type="entry name" value="RsmE family RNA methyltransferase"/>
    <property type="match status" value="1"/>
</dbReference>
<evidence type="ECO:0000256" key="10">
    <source>
        <dbReference type="ARBA" id="ARBA00025699"/>
    </source>
</evidence>
<evidence type="ECO:0000259" key="13">
    <source>
        <dbReference type="Pfam" id="PF04452"/>
    </source>
</evidence>
<dbReference type="RefSeq" id="WP_197079049.1">
    <property type="nucleotide sequence ID" value="NZ_CP046457.1"/>
</dbReference>
<dbReference type="InterPro" id="IPR006700">
    <property type="entry name" value="RsmE"/>
</dbReference>
<dbReference type="InterPro" id="IPR029028">
    <property type="entry name" value="Alpha/beta_knot_MTases"/>
</dbReference>
<evidence type="ECO:0000256" key="9">
    <source>
        <dbReference type="ARBA" id="ARBA00022691"/>
    </source>
</evidence>
<dbReference type="PANTHER" id="PTHR30027">
    <property type="entry name" value="RIBOSOMAL RNA SMALL SUBUNIT METHYLTRANSFERASE E"/>
    <property type="match status" value="1"/>
</dbReference>
<evidence type="ECO:0000256" key="3">
    <source>
        <dbReference type="ARBA" id="ARBA00012328"/>
    </source>
</evidence>
<evidence type="ECO:0000256" key="1">
    <source>
        <dbReference type="ARBA" id="ARBA00004496"/>
    </source>
</evidence>
<protein>
    <recommendedName>
        <fullName evidence="4 12">Ribosomal RNA small subunit methyltransferase E</fullName>
        <ecNumber evidence="3 12">2.1.1.193</ecNumber>
    </recommendedName>
</protein>
<keyword evidence="6 12" id="KW-0698">rRNA processing</keyword>
<accession>A0A6I6DJX6</accession>
<evidence type="ECO:0000313" key="15">
    <source>
        <dbReference type="EMBL" id="QGT99994.1"/>
    </source>
</evidence>
<comment type="subcellular location">
    <subcellularLocation>
        <location evidence="1 12">Cytoplasm</location>
    </subcellularLocation>
</comment>
<name>A0A6I6DJX6_9FIRM</name>
<gene>
    <name evidence="15" type="ORF">SYNTR_1401</name>
</gene>